<organism evidence="2 3">
    <name type="scientific">Oligosphaera ethanolica</name>
    <dbReference type="NCBI Taxonomy" id="760260"/>
    <lineage>
        <taxon>Bacteria</taxon>
        <taxon>Pseudomonadati</taxon>
        <taxon>Lentisphaerota</taxon>
        <taxon>Oligosphaeria</taxon>
        <taxon>Oligosphaerales</taxon>
        <taxon>Oligosphaeraceae</taxon>
        <taxon>Oligosphaera</taxon>
    </lineage>
</organism>
<comment type="caution">
    <text evidence="2">The sequence shown here is derived from an EMBL/GenBank/DDBJ whole genome shotgun (WGS) entry which is preliminary data.</text>
</comment>
<dbReference type="InterPro" id="IPR004843">
    <property type="entry name" value="Calcineurin-like_PHP"/>
</dbReference>
<evidence type="ECO:0000313" key="2">
    <source>
        <dbReference type="EMBL" id="MDQ0289626.1"/>
    </source>
</evidence>
<accession>A0AAE3VG28</accession>
<feature type="domain" description="Calcineurin-like phosphoesterase" evidence="1">
    <location>
        <begin position="26"/>
        <end position="256"/>
    </location>
</feature>
<dbReference type="RefSeq" id="WP_307261082.1">
    <property type="nucleotide sequence ID" value="NZ_JAUSVL010000001.1"/>
</dbReference>
<sequence length="291" mass="32529">MSTIAIDGSVVSLRHHAFTDGWRAFILSDSHLALDDERGGPYRQYSQRMAGGYKPAQAHWEQTLARAVAEKVDHLFLLGDMSSFPSEAAVAYLSRTLQDTGIAYSYIAGNHDWHYEGMPGSEIALRDEWCRRRLAPLYQGRQPLMHAETHGGLRVVLIDNSVYEILPAQRDFFRAQAALGQPLILLVHVPLYVPGRSIFFGCGHPQWCAATDPYWQIEGREPWPENGHNACTYEFHREVFATPELLAIFAGHIHKPSLDLHCGKAQIVVPGLAAAGEFMELRLCREPAAGQ</sequence>
<dbReference type="Gene3D" id="3.60.21.10">
    <property type="match status" value="1"/>
</dbReference>
<dbReference type="SUPFAM" id="SSF56300">
    <property type="entry name" value="Metallo-dependent phosphatases"/>
    <property type="match status" value="1"/>
</dbReference>
<keyword evidence="3" id="KW-1185">Reference proteome</keyword>
<evidence type="ECO:0000313" key="3">
    <source>
        <dbReference type="Proteomes" id="UP001238163"/>
    </source>
</evidence>
<dbReference type="GO" id="GO:0016787">
    <property type="term" value="F:hydrolase activity"/>
    <property type="evidence" value="ECO:0007669"/>
    <property type="project" value="InterPro"/>
</dbReference>
<reference evidence="2" key="1">
    <citation type="submission" date="2023-07" db="EMBL/GenBank/DDBJ databases">
        <title>Genomic Encyclopedia of Type Strains, Phase IV (KMG-IV): sequencing the most valuable type-strain genomes for metagenomic binning, comparative biology and taxonomic classification.</title>
        <authorList>
            <person name="Goeker M."/>
        </authorList>
    </citation>
    <scope>NUCLEOTIDE SEQUENCE</scope>
    <source>
        <strain evidence="2">DSM 24202</strain>
    </source>
</reference>
<protein>
    <recommendedName>
        <fullName evidence="1">Calcineurin-like phosphoesterase domain-containing protein</fullName>
    </recommendedName>
</protein>
<name>A0AAE3VG28_9BACT</name>
<dbReference type="Pfam" id="PF00149">
    <property type="entry name" value="Metallophos"/>
    <property type="match status" value="1"/>
</dbReference>
<dbReference type="EMBL" id="JAUSVL010000001">
    <property type="protein sequence ID" value="MDQ0289626.1"/>
    <property type="molecule type" value="Genomic_DNA"/>
</dbReference>
<gene>
    <name evidence="2" type="ORF">J3R75_001733</name>
</gene>
<dbReference type="AlphaFoldDB" id="A0AAE3VG28"/>
<evidence type="ECO:0000259" key="1">
    <source>
        <dbReference type="Pfam" id="PF00149"/>
    </source>
</evidence>
<dbReference type="Proteomes" id="UP001238163">
    <property type="component" value="Unassembled WGS sequence"/>
</dbReference>
<dbReference type="InterPro" id="IPR029052">
    <property type="entry name" value="Metallo-depent_PP-like"/>
</dbReference>
<proteinExistence type="predicted"/>